<evidence type="ECO:0000256" key="2">
    <source>
        <dbReference type="SAM" id="Phobius"/>
    </source>
</evidence>
<dbReference type="KEGG" id="rch:RUM_05150"/>
<reference evidence="4" key="2">
    <citation type="submission" date="2010-03" db="EMBL/GenBank/DDBJ databases">
        <authorList>
            <person name="Pajon A."/>
        </authorList>
    </citation>
    <scope>NUCLEOTIDE SEQUENCE</scope>
    <source>
        <strain evidence="4">Type strain: 18P13</strain>
    </source>
</reference>
<keyword evidence="4" id="KW-0418">Kinase</keyword>
<dbReference type="PATRIC" id="fig|213810.4.peg.419"/>
<accession>D4LAU3</accession>
<feature type="region of interest" description="Disordered" evidence="1">
    <location>
        <begin position="379"/>
        <end position="398"/>
    </location>
</feature>
<keyword evidence="2" id="KW-1133">Transmembrane helix</keyword>
<feature type="transmembrane region" description="Helical" evidence="2">
    <location>
        <begin position="160"/>
        <end position="180"/>
    </location>
</feature>
<keyword evidence="4" id="KW-0808">Transferase</keyword>
<keyword evidence="2" id="KW-0812">Transmembrane</keyword>
<reference evidence="4" key="1">
    <citation type="submission" date="2010-03" db="EMBL/GenBank/DDBJ databases">
        <title>The genome sequence of Ruminococcus sp. 18P13.</title>
        <authorList>
            <consortium name="metaHIT consortium -- http://www.metahit.eu/"/>
            <person name="Pajon A."/>
            <person name="Turner K."/>
            <person name="Parkhill J."/>
            <person name="Bernalier A."/>
        </authorList>
    </citation>
    <scope>NUCLEOTIDE SEQUENCE [LARGE SCALE GENOMIC DNA]</scope>
    <source>
        <strain evidence="4">Type strain: 18P13</strain>
    </source>
</reference>
<feature type="transmembrane region" description="Helical" evidence="2">
    <location>
        <begin position="87"/>
        <end position="107"/>
    </location>
</feature>
<dbReference type="CDD" id="cd16935">
    <property type="entry name" value="HATPase_AgrC-ComD-like"/>
    <property type="match status" value="1"/>
</dbReference>
<gene>
    <name evidence="4" type="ordered locus">RUM_05150</name>
</gene>
<organism evidence="4 5">
    <name type="scientific">Ruminococcus champanellensis (strain DSM 18848 / JCM 17042 / KCTC 15320 / 18P13)</name>
    <dbReference type="NCBI Taxonomy" id="213810"/>
    <lineage>
        <taxon>Bacteria</taxon>
        <taxon>Bacillati</taxon>
        <taxon>Bacillota</taxon>
        <taxon>Clostridia</taxon>
        <taxon>Eubacteriales</taxon>
        <taxon>Oscillospiraceae</taxon>
        <taxon>Ruminococcus</taxon>
    </lineage>
</organism>
<keyword evidence="2" id="KW-0472">Membrane</keyword>
<feature type="transmembrane region" description="Helical" evidence="2">
    <location>
        <begin position="37"/>
        <end position="56"/>
    </location>
</feature>
<dbReference type="Pfam" id="PF14501">
    <property type="entry name" value="HATPase_c_5"/>
    <property type="match status" value="1"/>
</dbReference>
<dbReference type="STRING" id="213810.RUM_05150"/>
<dbReference type="GeneID" id="83155334"/>
<dbReference type="SUPFAM" id="SSF55874">
    <property type="entry name" value="ATPase domain of HSP90 chaperone/DNA topoisomerase II/histidine kinase"/>
    <property type="match status" value="1"/>
</dbReference>
<dbReference type="Proteomes" id="UP000007054">
    <property type="component" value="Chromosome"/>
</dbReference>
<dbReference type="AlphaFoldDB" id="D4LAU3"/>
<dbReference type="InterPro" id="IPR032834">
    <property type="entry name" value="NatK-like_C"/>
</dbReference>
<dbReference type="Gene3D" id="3.30.565.10">
    <property type="entry name" value="Histidine kinase-like ATPase, C-terminal domain"/>
    <property type="match status" value="1"/>
</dbReference>
<keyword evidence="5" id="KW-1185">Reference proteome</keyword>
<name>D4LAU3_RUMC1</name>
<dbReference type="BioCyc" id="RCHA213810:RUM_RS02485-MONOMER"/>
<dbReference type="RefSeq" id="WP_015557645.1">
    <property type="nucleotide sequence ID" value="NC_021039.1"/>
</dbReference>
<sequence length="442" mass="49794">MAAYIFSILSCVADQLTVLFFLREYGTFRGSFLKANVIIDTVLILEHTILVFGMGLPQGGPIVSTFDTLFLLGSWLWLCKESVKKRLILLGILIVTALIGELSILAVQCGLFGLSMANMNGYTVYTLVGKILTLDEMFLIYVGITIVLRLKKDRYRIRYLCSILFTIAAHFGFQICFTYLDWNHLTTAKLLCLQAFQLLLLILVIQQYFYFLRQHDFRIKEAELQGLQLEMQNTYQYYLLATEQFEEASRIRHDYNNQIQSIQCMLDNQQVEEARALLHSCGGSTRGAKLISFCSTPIINVVLTIKTNAARNLGIETQCILQDSQRLELNNYELCGLFSNLLDNAIEACQQSGSSYRYIEIKGKALGQTYMLRMENSCKPQSDSAKAPQKTTKQEPGHGYGLKILQSIAQSHGGRFQLDILQEGCAVSTLSLPLHASATVRA</sequence>
<feature type="transmembrane region" description="Helical" evidence="2">
    <location>
        <begin position="127"/>
        <end position="148"/>
    </location>
</feature>
<evidence type="ECO:0000256" key="1">
    <source>
        <dbReference type="SAM" id="MobiDB-lite"/>
    </source>
</evidence>
<dbReference type="PANTHER" id="PTHR40448">
    <property type="entry name" value="TWO-COMPONENT SENSOR HISTIDINE KINASE"/>
    <property type="match status" value="1"/>
</dbReference>
<dbReference type="GO" id="GO:0016301">
    <property type="term" value="F:kinase activity"/>
    <property type="evidence" value="ECO:0007669"/>
    <property type="project" value="UniProtKB-KW"/>
</dbReference>
<proteinExistence type="predicted"/>
<protein>
    <submittedName>
        <fullName evidence="4">Histidine kinase-, DNA gyrase B-, and HSP90-like ATPase</fullName>
    </submittedName>
</protein>
<feature type="domain" description="Sensor histidine kinase NatK-like C-terminal" evidence="3">
    <location>
        <begin position="330"/>
        <end position="420"/>
    </location>
</feature>
<evidence type="ECO:0000313" key="5">
    <source>
        <dbReference type="Proteomes" id="UP000007054"/>
    </source>
</evidence>
<dbReference type="GO" id="GO:0042802">
    <property type="term" value="F:identical protein binding"/>
    <property type="evidence" value="ECO:0007669"/>
    <property type="project" value="TreeGrafter"/>
</dbReference>
<dbReference type="EMBL" id="FP929052">
    <property type="protein sequence ID" value="CBL16738.1"/>
    <property type="molecule type" value="Genomic_DNA"/>
</dbReference>
<feature type="transmembrane region" description="Helical" evidence="2">
    <location>
        <begin position="62"/>
        <end position="78"/>
    </location>
</feature>
<evidence type="ECO:0000313" key="4">
    <source>
        <dbReference type="EMBL" id="CBL16738.1"/>
    </source>
</evidence>
<dbReference type="HOGENOM" id="CLU_619466_0_0_9"/>
<feature type="transmembrane region" description="Helical" evidence="2">
    <location>
        <begin position="186"/>
        <end position="211"/>
    </location>
</feature>
<feature type="transmembrane region" description="Helical" evidence="2">
    <location>
        <begin position="6"/>
        <end position="25"/>
    </location>
</feature>
<dbReference type="PANTHER" id="PTHR40448:SF1">
    <property type="entry name" value="TWO-COMPONENT SENSOR HISTIDINE KINASE"/>
    <property type="match status" value="1"/>
</dbReference>
<evidence type="ECO:0000259" key="3">
    <source>
        <dbReference type="Pfam" id="PF14501"/>
    </source>
</evidence>
<dbReference type="InterPro" id="IPR036890">
    <property type="entry name" value="HATPase_C_sf"/>
</dbReference>